<protein>
    <recommendedName>
        <fullName evidence="3">Apea-like HEPN domain-containing protein</fullName>
    </recommendedName>
</protein>
<reference evidence="1 2" key="1">
    <citation type="submission" date="2019-01" db="EMBL/GenBank/DDBJ databases">
        <title>Genome sequence of the Antarctic species Gelidibacter gilvus ACAM 158(T).</title>
        <authorList>
            <person name="Bowman J.P."/>
        </authorList>
    </citation>
    <scope>NUCLEOTIDE SEQUENCE [LARGE SCALE GENOMIC DNA]</scope>
    <source>
        <strain evidence="1 2">IC158</strain>
    </source>
</reference>
<evidence type="ECO:0000313" key="1">
    <source>
        <dbReference type="EMBL" id="RXJ49559.1"/>
    </source>
</evidence>
<evidence type="ECO:0000313" key="2">
    <source>
        <dbReference type="Proteomes" id="UP000289792"/>
    </source>
</evidence>
<gene>
    <name evidence="1" type="ORF">ESZ48_11130</name>
</gene>
<organism evidence="1 2">
    <name type="scientific">Gelidibacter gilvus</name>
    <dbReference type="NCBI Taxonomy" id="59602"/>
    <lineage>
        <taxon>Bacteria</taxon>
        <taxon>Pseudomonadati</taxon>
        <taxon>Bacteroidota</taxon>
        <taxon>Flavobacteriia</taxon>
        <taxon>Flavobacteriales</taxon>
        <taxon>Flavobacteriaceae</taxon>
        <taxon>Gelidibacter</taxon>
    </lineage>
</organism>
<dbReference type="OrthoDB" id="6626310at2"/>
<dbReference type="AlphaFoldDB" id="A0A4Q0XHT1"/>
<name>A0A4Q0XHT1_9FLAO</name>
<proteinExistence type="predicted"/>
<dbReference type="Proteomes" id="UP000289792">
    <property type="component" value="Unassembled WGS sequence"/>
</dbReference>
<comment type="caution">
    <text evidence="1">The sequence shown here is derived from an EMBL/GenBank/DDBJ whole genome shotgun (WGS) entry which is preliminary data.</text>
</comment>
<accession>A0A4Q0XHT1</accession>
<dbReference type="RefSeq" id="WP_129017569.1">
    <property type="nucleotide sequence ID" value="NZ_SDDZ01000006.1"/>
</dbReference>
<keyword evidence="2" id="KW-1185">Reference proteome</keyword>
<sequence>MQNVTIRYSVNAFEQIFIEKGLELLFKNTIDSFRLRLHNPKTLLQELIAVCQSSISGVLTNNDYADSTSKELKKTIDDDDDGLIFNKVSKKHYLKIITKLQRKDYNLAIQSSSLILKENSDYSHNLFNSIIELTSSFNTISDDGTSQYQENLNNVKKKIIVLLSHLLVEMINKGYSKKYLYNFFQTTFVRNVSHTAHFEDRVDIFKTLLDKEDEEFTIIYLIQGNSFRFSEFKKIDNNYGKVNKRFRGALKDVISTKAYTFLEQHKENNLLYVKLVSKDYFRAIELSLEKISKDLDIYHLGFNDHFVKIGSQCCVIGENQPLKASTFPSNFYIDGFTRSNTQIFEILLEKIKKISQNNVDKDSYDKIISAIRYYRTGSESPELETKLLNYWIGLEYIFTSYNTDQKTIDRIRNYFPICHSVVYVKRNLYDFHKSLERLNISSSIANYDSSLDYFKEHSTYTTAYDNSTNQLLKFRTRYFQKWFEEPNKIDFALKRHSDNLYWNLTRLYRIRNEIVHNAAIKNGIYIHISHMKYYLSFILNSILDFMADEPADINNDGKVTIEDYFITQEIIFGSLKGEKLEEFMKIDNPNQVFY</sequence>
<dbReference type="EMBL" id="SDDZ01000006">
    <property type="protein sequence ID" value="RXJ49559.1"/>
    <property type="molecule type" value="Genomic_DNA"/>
</dbReference>
<evidence type="ECO:0008006" key="3">
    <source>
        <dbReference type="Google" id="ProtNLM"/>
    </source>
</evidence>